<proteinExistence type="predicted"/>
<dbReference type="Proteomes" id="UP000824165">
    <property type="component" value="Unassembled WGS sequence"/>
</dbReference>
<dbReference type="EMBL" id="DVLU01000009">
    <property type="protein sequence ID" value="HIT84507.1"/>
    <property type="molecule type" value="Genomic_DNA"/>
</dbReference>
<sequence length="413" mass="45084">MKKFIFAVIAAAALFCTASAYAERSFVYTTDFEGFESGAEPWEGFSFRNDSKTGGIIRAHVDDFHGTSMKLVDLYGSENRTSYTIDGMINLPETIKSGRCVMEFDIYPASRTAAHFSLRAMGAESEGAEVFTLFGLKAKAGGRYETDARYNITLPLGRWSRVQVYCDIDNNTYKTYINGELLQNERSLKISGGLTGVYFNTFSLDEANHGDIYIDNLGIYKTSKAINESPADCKVYVNSDGTAETVFDDSVDPMLINRENISIIPLNGAGAEPNIIEKSYYGFKFTLPQESGRYIISFGNIKGIGGEELLKKAVLFDSAAGVYDKALPDGKMFGAVVNEGTVSVINTAGENGDYVLIAGLYSGGVLQKAMTFTGAASPDKREDIFTVPDADNYEVRAFLIRPGAENILFGTSK</sequence>
<gene>
    <name evidence="2" type="ORF">IAA60_01245</name>
</gene>
<organism evidence="2 3">
    <name type="scientific">Candidatus Ornithomonoglobus intestinigallinarum</name>
    <dbReference type="NCBI Taxonomy" id="2840894"/>
    <lineage>
        <taxon>Bacteria</taxon>
        <taxon>Bacillati</taxon>
        <taxon>Bacillota</taxon>
        <taxon>Clostridia</taxon>
        <taxon>Candidatus Ornithomonoglobus</taxon>
    </lineage>
</organism>
<comment type="caution">
    <text evidence="2">The sequence shown here is derived from an EMBL/GenBank/DDBJ whole genome shotgun (WGS) entry which is preliminary data.</text>
</comment>
<protein>
    <recommendedName>
        <fullName evidence="4">Concanavalin A-like lectin/glucanases superfamily protein</fullName>
    </recommendedName>
</protein>
<dbReference type="Gene3D" id="2.60.120.200">
    <property type="match status" value="1"/>
</dbReference>
<feature type="signal peptide" evidence="1">
    <location>
        <begin position="1"/>
        <end position="22"/>
    </location>
</feature>
<name>A0A9D1H2J7_9FIRM</name>
<dbReference type="AlphaFoldDB" id="A0A9D1H2J7"/>
<reference evidence="2" key="2">
    <citation type="journal article" date="2021" name="PeerJ">
        <title>Extensive microbial diversity within the chicken gut microbiome revealed by metagenomics and culture.</title>
        <authorList>
            <person name="Gilroy R."/>
            <person name="Ravi A."/>
            <person name="Getino M."/>
            <person name="Pursley I."/>
            <person name="Horton D.L."/>
            <person name="Alikhan N.F."/>
            <person name="Baker D."/>
            <person name="Gharbi K."/>
            <person name="Hall N."/>
            <person name="Watson M."/>
            <person name="Adriaenssens E.M."/>
            <person name="Foster-Nyarko E."/>
            <person name="Jarju S."/>
            <person name="Secka A."/>
            <person name="Antonio M."/>
            <person name="Oren A."/>
            <person name="Chaudhuri R.R."/>
            <person name="La Ragione R."/>
            <person name="Hildebrand F."/>
            <person name="Pallen M.J."/>
        </authorList>
    </citation>
    <scope>NUCLEOTIDE SEQUENCE</scope>
    <source>
        <strain evidence="2">CHK181-108</strain>
    </source>
</reference>
<feature type="chain" id="PRO_5038579508" description="Concanavalin A-like lectin/glucanases superfamily protein" evidence="1">
    <location>
        <begin position="23"/>
        <end position="413"/>
    </location>
</feature>
<accession>A0A9D1H2J7</accession>
<evidence type="ECO:0000256" key="1">
    <source>
        <dbReference type="SAM" id="SignalP"/>
    </source>
</evidence>
<evidence type="ECO:0000313" key="2">
    <source>
        <dbReference type="EMBL" id="HIT84507.1"/>
    </source>
</evidence>
<reference evidence="2" key="1">
    <citation type="submission" date="2020-10" db="EMBL/GenBank/DDBJ databases">
        <authorList>
            <person name="Gilroy R."/>
        </authorList>
    </citation>
    <scope>NUCLEOTIDE SEQUENCE</scope>
    <source>
        <strain evidence="2">CHK181-108</strain>
    </source>
</reference>
<evidence type="ECO:0008006" key="4">
    <source>
        <dbReference type="Google" id="ProtNLM"/>
    </source>
</evidence>
<keyword evidence="1" id="KW-0732">Signal</keyword>
<dbReference type="SUPFAM" id="SSF49899">
    <property type="entry name" value="Concanavalin A-like lectins/glucanases"/>
    <property type="match status" value="1"/>
</dbReference>
<dbReference type="InterPro" id="IPR013320">
    <property type="entry name" value="ConA-like_dom_sf"/>
</dbReference>
<evidence type="ECO:0000313" key="3">
    <source>
        <dbReference type="Proteomes" id="UP000824165"/>
    </source>
</evidence>